<dbReference type="InterPro" id="IPR026259">
    <property type="entry name" value="MauG/Cytc_peroxidase"/>
</dbReference>
<evidence type="ECO:0000256" key="1">
    <source>
        <dbReference type="ARBA" id="ARBA00004418"/>
    </source>
</evidence>
<evidence type="ECO:0000256" key="5">
    <source>
        <dbReference type="ARBA" id="ARBA00022764"/>
    </source>
</evidence>
<evidence type="ECO:0000313" key="11">
    <source>
        <dbReference type="EMBL" id="RLJ51869.1"/>
    </source>
</evidence>
<accession>A0A497WPI5</accession>
<comment type="PTM">
    <text evidence="8">Binds 2 heme groups per subunit.</text>
</comment>
<comment type="subcellular location">
    <subcellularLocation>
        <location evidence="1">Periplasm</location>
    </subcellularLocation>
</comment>
<comment type="cofactor">
    <cofactor evidence="8">
        <name>heme</name>
        <dbReference type="ChEBI" id="CHEBI:30413"/>
    </cofactor>
    <text evidence="8">Binds 2 heme groups.</text>
</comment>
<protein>
    <submittedName>
        <fullName evidence="11">Cytochrome c peroxidase</fullName>
    </submittedName>
</protein>
<dbReference type="OrthoDB" id="9805202at2"/>
<evidence type="ECO:0000256" key="2">
    <source>
        <dbReference type="ARBA" id="ARBA00022617"/>
    </source>
</evidence>
<sequence>MAPAIVLADPFPTALTAADFNPGDQDQAALGQLLFYDKILSGNKNISCGTCHHPKFGTSDGWSLGIGEGGAGLGTDRNAGVGDSRIERRVPRNAPALWNLGARDVHTLMHDGRISRAETYGNGFNTPAEEWLPDGIDTVLAAQALFPLTSETEMAGGSGENEVAGAVNDRIDNGWLIIAKRVRIIPEYGQLFVDAFDHVTTPEDVTIVDIANALAAFQAVEFQSIDSPFDQYLAGDISALNGAQKRGFDLFYGKAGCASCHSGPLLSDQSFHAIGLPPFGPGRTRKFDLIARDVGRLGESDRLEDAYKFRTPMLRNVALSAPYGHNGAHKTLADMIRQHVDPQAMFKTWTPTKAKLPEVRWLQHADFLIWQDSAEIARQQRVLTPRSPSLSDAEIGYLVAFLTALTGSSLGSPVFGIPVRVPSGLAVD</sequence>
<evidence type="ECO:0000313" key="12">
    <source>
        <dbReference type="Proteomes" id="UP000269157"/>
    </source>
</evidence>
<gene>
    <name evidence="11" type="ORF">BCF46_2094</name>
</gene>
<feature type="binding site" description="axial binding residue" evidence="9">
    <location>
        <position position="261"/>
    </location>
    <ligand>
        <name>heme c</name>
        <dbReference type="ChEBI" id="CHEBI:61717"/>
        <label>2</label>
    </ligand>
    <ligandPart>
        <name>Fe</name>
        <dbReference type="ChEBI" id="CHEBI:18248"/>
    </ligandPart>
</feature>
<keyword evidence="3 9" id="KW-0479">Metal-binding</keyword>
<comment type="caution">
    <text evidence="11">The sequence shown here is derived from an EMBL/GenBank/DDBJ whole genome shotgun (WGS) entry which is preliminary data.</text>
</comment>
<dbReference type="GO" id="GO:0004130">
    <property type="term" value="F:cytochrome-c peroxidase activity"/>
    <property type="evidence" value="ECO:0007669"/>
    <property type="project" value="TreeGrafter"/>
</dbReference>
<feature type="binding site" description="axial binding residue" evidence="9">
    <location>
        <position position="52"/>
    </location>
    <ligand>
        <name>heme c</name>
        <dbReference type="ChEBI" id="CHEBI:61717"/>
        <label>1</label>
    </ligand>
    <ligandPart>
        <name>Fe</name>
        <dbReference type="ChEBI" id="CHEBI:18248"/>
    </ligandPart>
</feature>
<evidence type="ECO:0000256" key="6">
    <source>
        <dbReference type="ARBA" id="ARBA00023002"/>
    </source>
</evidence>
<feature type="binding site" description="covalent" evidence="8">
    <location>
        <position position="51"/>
    </location>
    <ligand>
        <name>heme c</name>
        <dbReference type="ChEBI" id="CHEBI:61717"/>
        <label>1</label>
    </ligand>
</feature>
<dbReference type="GO" id="GO:0042597">
    <property type="term" value="C:periplasmic space"/>
    <property type="evidence" value="ECO:0007669"/>
    <property type="project" value="UniProtKB-SubCell"/>
</dbReference>
<keyword evidence="2 8" id="KW-0349">Heme</keyword>
<feature type="binding site" description="covalent" evidence="8">
    <location>
        <position position="260"/>
    </location>
    <ligand>
        <name>heme c</name>
        <dbReference type="ChEBI" id="CHEBI:61717"/>
        <label>2</label>
    </ligand>
</feature>
<keyword evidence="5" id="KW-0574">Periplasm</keyword>
<keyword evidence="4" id="KW-0732">Signal</keyword>
<evidence type="ECO:0000256" key="3">
    <source>
        <dbReference type="ARBA" id="ARBA00022723"/>
    </source>
</evidence>
<feature type="binding site" description="covalent" evidence="8">
    <location>
        <position position="48"/>
    </location>
    <ligand>
        <name>heme c</name>
        <dbReference type="ChEBI" id="CHEBI:61717"/>
        <label>1</label>
    </ligand>
</feature>
<dbReference type="AlphaFoldDB" id="A0A497WPI5"/>
<dbReference type="PANTHER" id="PTHR30600">
    <property type="entry name" value="CYTOCHROME C PEROXIDASE-RELATED"/>
    <property type="match status" value="1"/>
</dbReference>
<reference evidence="11 12" key="1">
    <citation type="submission" date="2018-10" db="EMBL/GenBank/DDBJ databases">
        <title>Genomic Encyclopedia of Archaeal and Bacterial Type Strains, Phase II (KMG-II): from individual species to whole genera.</title>
        <authorList>
            <person name="Goeker M."/>
        </authorList>
    </citation>
    <scope>NUCLEOTIDE SEQUENCE [LARGE SCALE GENOMIC DNA]</scope>
    <source>
        <strain evidence="11 12">DSM 29466</strain>
    </source>
</reference>
<evidence type="ECO:0000256" key="8">
    <source>
        <dbReference type="PIRSR" id="PIRSR000294-1"/>
    </source>
</evidence>
<dbReference type="PROSITE" id="PS51007">
    <property type="entry name" value="CYTC"/>
    <property type="match status" value="1"/>
</dbReference>
<dbReference type="Gene3D" id="1.10.760.10">
    <property type="entry name" value="Cytochrome c-like domain"/>
    <property type="match status" value="2"/>
</dbReference>
<dbReference type="InterPro" id="IPR009056">
    <property type="entry name" value="Cyt_c-like_dom"/>
</dbReference>
<evidence type="ECO:0000256" key="9">
    <source>
        <dbReference type="PIRSR" id="PIRSR000294-2"/>
    </source>
</evidence>
<keyword evidence="6" id="KW-0560">Oxidoreductase</keyword>
<dbReference type="PIRSF" id="PIRSF000294">
    <property type="entry name" value="Cytochrome-c_peroxidase"/>
    <property type="match status" value="1"/>
</dbReference>
<dbReference type="EMBL" id="RCCE01000003">
    <property type="protein sequence ID" value="RLJ51869.1"/>
    <property type="molecule type" value="Genomic_DNA"/>
</dbReference>
<dbReference type="SUPFAM" id="SSF46626">
    <property type="entry name" value="Cytochrome c"/>
    <property type="match status" value="2"/>
</dbReference>
<dbReference type="InterPro" id="IPR051395">
    <property type="entry name" value="Cytochrome_c_Peroxidase/MauG"/>
</dbReference>
<organism evidence="11 12">
    <name type="scientific">Litoreibacter meonggei</name>
    <dbReference type="NCBI Taxonomy" id="1049199"/>
    <lineage>
        <taxon>Bacteria</taxon>
        <taxon>Pseudomonadati</taxon>
        <taxon>Pseudomonadota</taxon>
        <taxon>Alphaproteobacteria</taxon>
        <taxon>Rhodobacterales</taxon>
        <taxon>Roseobacteraceae</taxon>
        <taxon>Litoreibacter</taxon>
    </lineage>
</organism>
<dbReference type="GO" id="GO:0046872">
    <property type="term" value="F:metal ion binding"/>
    <property type="evidence" value="ECO:0007669"/>
    <property type="project" value="UniProtKB-KW"/>
</dbReference>
<dbReference type="RefSeq" id="WP_121023906.1">
    <property type="nucleotide sequence ID" value="NZ_RCCE01000003.1"/>
</dbReference>
<dbReference type="Proteomes" id="UP000269157">
    <property type="component" value="Unassembled WGS sequence"/>
</dbReference>
<feature type="binding site" description="covalent" evidence="8">
    <location>
        <position position="257"/>
    </location>
    <ligand>
        <name>heme c</name>
        <dbReference type="ChEBI" id="CHEBI:61717"/>
        <label>2</label>
    </ligand>
</feature>
<proteinExistence type="predicted"/>
<keyword evidence="12" id="KW-1185">Reference proteome</keyword>
<dbReference type="InterPro" id="IPR036909">
    <property type="entry name" value="Cyt_c-like_dom_sf"/>
</dbReference>
<feature type="domain" description="Cytochrome c" evidence="10">
    <location>
        <begin position="242"/>
        <end position="406"/>
    </location>
</feature>
<dbReference type="GO" id="GO:0020037">
    <property type="term" value="F:heme binding"/>
    <property type="evidence" value="ECO:0007669"/>
    <property type="project" value="InterPro"/>
</dbReference>
<keyword evidence="7 9" id="KW-0408">Iron</keyword>
<name>A0A497WPI5_9RHOB</name>
<evidence type="ECO:0000256" key="4">
    <source>
        <dbReference type="ARBA" id="ARBA00022729"/>
    </source>
</evidence>
<dbReference type="InterPro" id="IPR004852">
    <property type="entry name" value="Di-haem_cyt_c_peroxidsae"/>
</dbReference>
<dbReference type="Pfam" id="PF03150">
    <property type="entry name" value="CCP_MauG"/>
    <property type="match status" value="1"/>
</dbReference>
<evidence type="ECO:0000256" key="7">
    <source>
        <dbReference type="ARBA" id="ARBA00023004"/>
    </source>
</evidence>
<evidence type="ECO:0000259" key="10">
    <source>
        <dbReference type="PROSITE" id="PS51007"/>
    </source>
</evidence>
<keyword evidence="11" id="KW-0575">Peroxidase</keyword>
<dbReference type="GO" id="GO:0009055">
    <property type="term" value="F:electron transfer activity"/>
    <property type="evidence" value="ECO:0007669"/>
    <property type="project" value="InterPro"/>
</dbReference>